<keyword evidence="3" id="KW-1185">Reference proteome</keyword>
<feature type="coiled-coil region" evidence="1">
    <location>
        <begin position="114"/>
        <end position="221"/>
    </location>
</feature>
<dbReference type="GeneID" id="39986573"/>
<name>A0A1X0NU37_9TRYP</name>
<accession>A0A1X0NU37</accession>
<proteinExistence type="predicted"/>
<evidence type="ECO:0000256" key="1">
    <source>
        <dbReference type="SAM" id="Coils"/>
    </source>
</evidence>
<comment type="caution">
    <text evidence="2">The sequence shown here is derived from an EMBL/GenBank/DDBJ whole genome shotgun (WGS) entry which is preliminary data.</text>
</comment>
<dbReference type="Proteomes" id="UP000192257">
    <property type="component" value="Unassembled WGS sequence"/>
</dbReference>
<dbReference type="AlphaFoldDB" id="A0A1X0NU37"/>
<keyword evidence="1" id="KW-0175">Coiled coil</keyword>
<dbReference type="RefSeq" id="XP_028881765.1">
    <property type="nucleotide sequence ID" value="XM_029026793.1"/>
</dbReference>
<dbReference type="VEuPathDB" id="TriTrypDB:TM35_000201080"/>
<sequence length="267" mass="31945">MGIEPRALRSAEDVESGYMKALANTLSLEKEIENYYLREEALIRERVMLLDQIQSNISEERRCLEIDHQECRSQISAARKNHLTLQCDETKFMQLFNRASSKLDKEERNIDERLAWANERILEEEKDLNALSERLNRSEKDERLLERRELQQFNADQELEKALMELKSLENDIEDRKRSLEKKHESIAQWNRSLESREKELARCQDEFREDLRRLEEDEKRFGIYHGNSKVVPMVSQREVMDDHNMTIEKESQCEEIDLEDEEDHTL</sequence>
<evidence type="ECO:0000313" key="3">
    <source>
        <dbReference type="Proteomes" id="UP000192257"/>
    </source>
</evidence>
<reference evidence="2 3" key="1">
    <citation type="submission" date="2017-03" db="EMBL/GenBank/DDBJ databases">
        <title>An alternative strategy for trypanosome survival in the mammalian bloodstream revealed through genome and transcriptome analysis of the ubiquitous bovine parasite Trypanosoma (Megatrypanum) theileri.</title>
        <authorList>
            <person name="Kelly S."/>
            <person name="Ivens A."/>
            <person name="Mott A."/>
            <person name="O'Neill E."/>
            <person name="Emms D."/>
            <person name="Macleod O."/>
            <person name="Voorheis P."/>
            <person name="Matthews J."/>
            <person name="Matthews K."/>
            <person name="Carrington M."/>
        </authorList>
    </citation>
    <scope>NUCLEOTIDE SEQUENCE [LARGE SCALE GENOMIC DNA]</scope>
    <source>
        <strain evidence="2">Edinburgh</strain>
    </source>
</reference>
<dbReference type="STRING" id="67003.A0A1X0NU37"/>
<dbReference type="OrthoDB" id="249637at2759"/>
<gene>
    <name evidence="2" type="ORF">TM35_000201080</name>
</gene>
<organism evidence="2 3">
    <name type="scientific">Trypanosoma theileri</name>
    <dbReference type="NCBI Taxonomy" id="67003"/>
    <lineage>
        <taxon>Eukaryota</taxon>
        <taxon>Discoba</taxon>
        <taxon>Euglenozoa</taxon>
        <taxon>Kinetoplastea</taxon>
        <taxon>Metakinetoplastina</taxon>
        <taxon>Trypanosomatida</taxon>
        <taxon>Trypanosomatidae</taxon>
        <taxon>Trypanosoma</taxon>
    </lineage>
</organism>
<evidence type="ECO:0000313" key="2">
    <source>
        <dbReference type="EMBL" id="ORC87699.1"/>
    </source>
</evidence>
<protein>
    <submittedName>
        <fullName evidence="2">Uncharacterized protein</fullName>
    </submittedName>
</protein>
<dbReference type="EMBL" id="NBCO01000020">
    <property type="protein sequence ID" value="ORC87699.1"/>
    <property type="molecule type" value="Genomic_DNA"/>
</dbReference>